<comment type="caution">
    <text evidence="2">The sequence shown here is derived from an EMBL/GenBank/DDBJ whole genome shotgun (WGS) entry which is preliminary data.</text>
</comment>
<evidence type="ECO:0000256" key="1">
    <source>
        <dbReference type="SAM" id="MobiDB-lite"/>
    </source>
</evidence>
<dbReference type="EMBL" id="JAGMUV010000030">
    <property type="protein sequence ID" value="KAH7115695.1"/>
    <property type="molecule type" value="Genomic_DNA"/>
</dbReference>
<dbReference type="OrthoDB" id="5115581at2759"/>
<protein>
    <submittedName>
        <fullName evidence="2">Uncharacterized protein</fullName>
    </submittedName>
</protein>
<accession>A0A9P9D8J3</accession>
<dbReference type="AlphaFoldDB" id="A0A9P9D8J3"/>
<evidence type="ECO:0000313" key="3">
    <source>
        <dbReference type="Proteomes" id="UP000738349"/>
    </source>
</evidence>
<dbReference type="Proteomes" id="UP000738349">
    <property type="component" value="Unassembled WGS sequence"/>
</dbReference>
<sequence>MDSESQYHAPQRDMEGVTDDSDGDFTGEESDGTEFVVSDSEDVDSIELSQTPSEYLDQVVEASQSMGRSNSVGSGRCNTRNTVGTNHGLINGGSCATKMRVRPRHIANCQFGVLYAMEILEKALQELERGLSTGSNSCGGVCDYRQTSISPQSTHNCVCCQNKGPQADYLNSPVSADVQSQDEDRDDGGSNSDVPLLRSRFCEYRKS</sequence>
<name>A0A9P9D8J3_9HYPO</name>
<feature type="region of interest" description="Disordered" evidence="1">
    <location>
        <begin position="171"/>
        <end position="196"/>
    </location>
</feature>
<organism evidence="2 3">
    <name type="scientific">Dactylonectria macrodidyma</name>
    <dbReference type="NCBI Taxonomy" id="307937"/>
    <lineage>
        <taxon>Eukaryota</taxon>
        <taxon>Fungi</taxon>
        <taxon>Dikarya</taxon>
        <taxon>Ascomycota</taxon>
        <taxon>Pezizomycotina</taxon>
        <taxon>Sordariomycetes</taxon>
        <taxon>Hypocreomycetidae</taxon>
        <taxon>Hypocreales</taxon>
        <taxon>Nectriaceae</taxon>
        <taxon>Dactylonectria</taxon>
    </lineage>
</organism>
<feature type="compositionally biased region" description="Acidic residues" evidence="1">
    <location>
        <begin position="16"/>
        <end position="32"/>
    </location>
</feature>
<evidence type="ECO:0000313" key="2">
    <source>
        <dbReference type="EMBL" id="KAH7115695.1"/>
    </source>
</evidence>
<reference evidence="2" key="1">
    <citation type="journal article" date="2021" name="Nat. Commun.">
        <title>Genetic determinants of endophytism in the Arabidopsis root mycobiome.</title>
        <authorList>
            <person name="Mesny F."/>
            <person name="Miyauchi S."/>
            <person name="Thiergart T."/>
            <person name="Pickel B."/>
            <person name="Atanasova L."/>
            <person name="Karlsson M."/>
            <person name="Huettel B."/>
            <person name="Barry K.W."/>
            <person name="Haridas S."/>
            <person name="Chen C."/>
            <person name="Bauer D."/>
            <person name="Andreopoulos W."/>
            <person name="Pangilinan J."/>
            <person name="LaButti K."/>
            <person name="Riley R."/>
            <person name="Lipzen A."/>
            <person name="Clum A."/>
            <person name="Drula E."/>
            <person name="Henrissat B."/>
            <person name="Kohler A."/>
            <person name="Grigoriev I.V."/>
            <person name="Martin F.M."/>
            <person name="Hacquard S."/>
        </authorList>
    </citation>
    <scope>NUCLEOTIDE SEQUENCE</scope>
    <source>
        <strain evidence="2">MPI-CAGE-AT-0147</strain>
    </source>
</reference>
<proteinExistence type="predicted"/>
<feature type="region of interest" description="Disordered" evidence="1">
    <location>
        <begin position="1"/>
        <end position="44"/>
    </location>
</feature>
<keyword evidence="3" id="KW-1185">Reference proteome</keyword>
<gene>
    <name evidence="2" type="ORF">EDB81DRAFT_919640</name>
</gene>